<dbReference type="SUPFAM" id="SSF48452">
    <property type="entry name" value="TPR-like"/>
    <property type="match status" value="4"/>
</dbReference>
<feature type="repeat" description="TPR" evidence="3">
    <location>
        <begin position="511"/>
        <end position="544"/>
    </location>
</feature>
<dbReference type="PROSITE" id="PS50293">
    <property type="entry name" value="TPR_REGION"/>
    <property type="match status" value="1"/>
</dbReference>
<feature type="repeat" description="TPR" evidence="3">
    <location>
        <begin position="411"/>
        <end position="444"/>
    </location>
</feature>
<dbReference type="InterPro" id="IPR039226">
    <property type="entry name" value="Ski3/TTC37"/>
</dbReference>
<reference evidence="4" key="1">
    <citation type="submission" date="2020-05" db="UniProtKB">
        <authorList>
            <consortium name="EnsemblMetazoa"/>
        </authorList>
    </citation>
    <scope>IDENTIFICATION</scope>
    <source>
        <strain evidence="4">Yale</strain>
    </source>
</reference>
<proteinExistence type="predicted"/>
<dbReference type="Proteomes" id="UP000092444">
    <property type="component" value="Unassembled WGS sequence"/>
</dbReference>
<dbReference type="SMART" id="SM00028">
    <property type="entry name" value="TPR"/>
    <property type="match status" value="13"/>
</dbReference>
<dbReference type="InterPro" id="IPR011990">
    <property type="entry name" value="TPR-like_helical_dom_sf"/>
</dbReference>
<evidence type="ECO:0008006" key="6">
    <source>
        <dbReference type="Google" id="ProtNLM"/>
    </source>
</evidence>
<keyword evidence="2 3" id="KW-0802">TPR repeat</keyword>
<dbReference type="AlphaFoldDB" id="A0A1B0FNM6"/>
<dbReference type="PANTHER" id="PTHR15704">
    <property type="entry name" value="SUPERKILLER 3 PROTEIN-RELATED"/>
    <property type="match status" value="1"/>
</dbReference>
<protein>
    <recommendedName>
        <fullName evidence="6">Tetratricopeptide repeat protein 37</fullName>
    </recommendedName>
</protein>
<dbReference type="GO" id="GO:0055087">
    <property type="term" value="C:Ski complex"/>
    <property type="evidence" value="ECO:0007669"/>
    <property type="project" value="InterPro"/>
</dbReference>
<dbReference type="GO" id="GO:0006401">
    <property type="term" value="P:RNA catabolic process"/>
    <property type="evidence" value="ECO:0007669"/>
    <property type="project" value="InterPro"/>
</dbReference>
<dbReference type="EnsemblMetazoa" id="GMOY005455-RA">
    <property type="protein sequence ID" value="GMOY005455-PA"/>
    <property type="gene ID" value="GMOY005455"/>
</dbReference>
<keyword evidence="1" id="KW-0677">Repeat</keyword>
<sequence length="1113" mass="127129">MSAKEQKALLKEIRELIKNDKYREAISKCELVLKYEPNNYMGLLLLGAAYQNVDKQEAANYLRKAVQYSPTTPTVALQGLANCVPTDELPKILEQLIDLVPEKQSDYIEKLYSTSTKPKMALECFEIFSEKLEKNHNEALRDVLLKYLGRIWIENDLSSALLNENLYKSALEAVILDPNLQIHFLAYKRYLKLLFKRNELTACLSHACKVIDLYPKDIYAYGWICKIYCDNYEKDQAIAFDGLTQSVDFYASKLLDLDENSYLGLVVKAIDLYNTQQYVASRQLLRHALKEEPNYMVAVKLLACTETHLEAYGLAEDLWQRLGKEFREEYALCLSHAQEESKLQEALHLLNEENLSPKALQATARCYYKLGDLTKLKSLPMDDLTKAEFLLSPSQAIDYLNGSTAVDLESFSSLLLLGKLYYKIANFSQALNNILKATRLRPYSSECFFYLGKIYFALNDIVRSRKCFEKCITLNPLNDLAVDNLSAIYQQTDEEAIQSFRTAIKQDVSCMIYWESLGDAYAERGSYNSAIRVFQKILEMQPDNLYAQLQVALMKVTTRMYSESIENFDRLLKSSNDYLPALKGAAEAHLESMANLDVNGLLAKRESEIVFLTRKDLFKLAARFYTCALTIKPNTYLWYELALCYYYMADYINEEAENHLDMATKACQMAIKEQSNRWQNWNLLGVINMHQIKENYPMAQHCFIQALNLDRKSYTTWTNLGVLYLRLHEIKLANQAFQRAQQSSPIYPNAWIGQAMIAETINEEEEALDLFRHCQQFEFHSESALGYAHWVCNILCDPGKCQLPHYKHAINNMHADVMALDAINWYAINEEKETSVSALSLQGFLSQRQKLYRPAVKAYTEAASKAAIGTERDLIFTNLGFAHLKLNEPTEAINAFNKVSQASFTPIIGLALAYFKAGQHQEAYSVYNSVLKSVVGTEDDKAARILNSPVQALYSACALGILHQDMQLTETILNELRKYENSIEHVAHVAYLRAQYYLSIEKPRNALISLMTRVHIFPQCAALRKVLANFLLNNYGHKRQYHTATSQIALSAISLVHGSKTNKNDCIEDSQTLLIASRALQPVDKQNSLKLIQRAVHLYPNNPNAWSSLLQVH</sequence>
<evidence type="ECO:0000256" key="3">
    <source>
        <dbReference type="PROSITE-ProRule" id="PRU00339"/>
    </source>
</evidence>
<dbReference type="VEuPathDB" id="VectorBase:GMOY005455"/>
<dbReference type="PROSITE" id="PS50005">
    <property type="entry name" value="TPR"/>
    <property type="match status" value="4"/>
</dbReference>
<feature type="repeat" description="TPR" evidence="3">
    <location>
        <begin position="714"/>
        <end position="747"/>
    </location>
</feature>
<evidence type="ECO:0000313" key="4">
    <source>
        <dbReference type="EnsemblMetazoa" id="GMOY005455-PA"/>
    </source>
</evidence>
<dbReference type="EMBL" id="CCAG010000365">
    <property type="status" value="NOT_ANNOTATED_CDS"/>
    <property type="molecule type" value="Genomic_DNA"/>
</dbReference>
<organism evidence="4 5">
    <name type="scientific">Glossina morsitans morsitans</name>
    <name type="common">Savannah tsetse fly</name>
    <dbReference type="NCBI Taxonomy" id="37546"/>
    <lineage>
        <taxon>Eukaryota</taxon>
        <taxon>Metazoa</taxon>
        <taxon>Ecdysozoa</taxon>
        <taxon>Arthropoda</taxon>
        <taxon>Hexapoda</taxon>
        <taxon>Insecta</taxon>
        <taxon>Pterygota</taxon>
        <taxon>Neoptera</taxon>
        <taxon>Endopterygota</taxon>
        <taxon>Diptera</taxon>
        <taxon>Brachycera</taxon>
        <taxon>Muscomorpha</taxon>
        <taxon>Hippoboscoidea</taxon>
        <taxon>Glossinidae</taxon>
        <taxon>Glossina</taxon>
    </lineage>
</organism>
<dbReference type="STRING" id="37546.A0A1B0FNM6"/>
<keyword evidence="5" id="KW-1185">Reference proteome</keyword>
<feature type="repeat" description="TPR" evidence="3">
    <location>
        <begin position="445"/>
        <end position="478"/>
    </location>
</feature>
<dbReference type="Gene3D" id="1.25.40.10">
    <property type="entry name" value="Tetratricopeptide repeat domain"/>
    <property type="match status" value="6"/>
</dbReference>
<dbReference type="Pfam" id="PF13432">
    <property type="entry name" value="TPR_16"/>
    <property type="match status" value="1"/>
</dbReference>
<evidence type="ECO:0000313" key="5">
    <source>
        <dbReference type="Proteomes" id="UP000092444"/>
    </source>
</evidence>
<name>A0A1B0FNM6_GLOMM</name>
<evidence type="ECO:0000256" key="1">
    <source>
        <dbReference type="ARBA" id="ARBA00022737"/>
    </source>
</evidence>
<accession>A0A1B0FNM6</accession>
<dbReference type="Pfam" id="PF13181">
    <property type="entry name" value="TPR_8"/>
    <property type="match status" value="1"/>
</dbReference>
<dbReference type="InterPro" id="IPR019734">
    <property type="entry name" value="TPR_rpt"/>
</dbReference>
<dbReference type="PANTHER" id="PTHR15704:SF7">
    <property type="entry name" value="SUPERKILLER COMPLEX PROTEIN 3"/>
    <property type="match status" value="1"/>
</dbReference>
<dbReference type="PhylomeDB" id="A0A1B0FNM6"/>
<evidence type="ECO:0000256" key="2">
    <source>
        <dbReference type="ARBA" id="ARBA00022803"/>
    </source>
</evidence>